<dbReference type="InterPro" id="IPR050810">
    <property type="entry name" value="Bact_Secretion_Sys_Channel"/>
</dbReference>
<dbReference type="HAMAP" id="MF_02219">
    <property type="entry name" value="Type_III_secretin"/>
    <property type="match status" value="1"/>
</dbReference>
<evidence type="ECO:0000256" key="4">
    <source>
        <dbReference type="RuleBase" id="RU004004"/>
    </source>
</evidence>
<dbReference type="Pfam" id="PF00263">
    <property type="entry name" value="Secretin"/>
    <property type="match status" value="1"/>
</dbReference>
<evidence type="ECO:0000313" key="9">
    <source>
        <dbReference type="Proteomes" id="UP000306236"/>
    </source>
</evidence>
<evidence type="ECO:0000256" key="1">
    <source>
        <dbReference type="ARBA" id="ARBA00004442"/>
    </source>
</evidence>
<dbReference type="OrthoDB" id="9775455at2"/>
<keyword evidence="3" id="KW-0811">Translocation</keyword>
<evidence type="ECO:0000259" key="7">
    <source>
        <dbReference type="Pfam" id="PF03958"/>
    </source>
</evidence>
<feature type="signal peptide" evidence="3">
    <location>
        <begin position="1"/>
        <end position="40"/>
    </location>
</feature>
<evidence type="ECO:0000256" key="5">
    <source>
        <dbReference type="SAM" id="MobiDB-lite"/>
    </source>
</evidence>
<feature type="domain" description="Type II/III secretion system secretin-like" evidence="6">
    <location>
        <begin position="416"/>
        <end position="574"/>
    </location>
</feature>
<dbReference type="GO" id="GO:0030257">
    <property type="term" value="C:type III protein secretion system complex"/>
    <property type="evidence" value="ECO:0007669"/>
    <property type="project" value="UniProtKB-UniRule"/>
</dbReference>
<reference evidence="8 9" key="1">
    <citation type="submission" date="2019-04" db="EMBL/GenBank/DDBJ databases">
        <title>Lampropedia sp YIM MLB12 draf genome.</title>
        <authorList>
            <person name="Wang Y.-X."/>
        </authorList>
    </citation>
    <scope>NUCLEOTIDE SEQUENCE [LARGE SCALE GENOMIC DNA]</scope>
    <source>
        <strain evidence="8 9">YIM MLB12</strain>
    </source>
</reference>
<dbReference type="PRINTS" id="PR01337">
    <property type="entry name" value="TYPE3OMGPROT"/>
</dbReference>
<keyword evidence="3" id="KW-0653">Protein transport</keyword>
<dbReference type="Gene3D" id="3.30.1370.120">
    <property type="match status" value="2"/>
</dbReference>
<dbReference type="PANTHER" id="PTHR30332">
    <property type="entry name" value="PROBABLE GENERAL SECRETION PATHWAY PROTEIN D"/>
    <property type="match status" value="1"/>
</dbReference>
<evidence type="ECO:0000256" key="2">
    <source>
        <dbReference type="ARBA" id="ARBA00022729"/>
    </source>
</evidence>
<dbReference type="InterPro" id="IPR003522">
    <property type="entry name" value="T3SS_OM_pore_YscC"/>
</dbReference>
<evidence type="ECO:0000313" key="8">
    <source>
        <dbReference type="EMBL" id="THJ31555.1"/>
    </source>
</evidence>
<feature type="region of interest" description="Disordered" evidence="5">
    <location>
        <begin position="623"/>
        <end position="648"/>
    </location>
</feature>
<dbReference type="NCBIfam" id="TIGR02516">
    <property type="entry name" value="type_III_yscC"/>
    <property type="match status" value="1"/>
</dbReference>
<evidence type="ECO:0000259" key="6">
    <source>
        <dbReference type="Pfam" id="PF00263"/>
    </source>
</evidence>
<keyword evidence="3" id="KW-0998">Cell outer membrane</keyword>
<accession>A0A4S5BL09</accession>
<dbReference type="EMBL" id="SSWX01000022">
    <property type="protein sequence ID" value="THJ31555.1"/>
    <property type="molecule type" value="Genomic_DNA"/>
</dbReference>
<comment type="subunit">
    <text evidence="3">The core secretion machinery of the T3SS is composed of approximately 20 different proteins, including cytoplasmic components, a base, an export apparatus and a needle. This subunit is part of the base, which anchors the injectisome in the bacterial cell envelope. Forms a stable homooligomeric complex.</text>
</comment>
<dbReference type="PANTHER" id="PTHR30332:SF5">
    <property type="entry name" value="SPI-1 TYPE 3 SECRETION SYSTEM SECRETIN"/>
    <property type="match status" value="1"/>
</dbReference>
<comment type="similarity">
    <text evidence="3">Belongs to the bacterial secretin family. T3SS SctC subfamily.</text>
</comment>
<dbReference type="RefSeq" id="WP_136407427.1">
    <property type="nucleotide sequence ID" value="NZ_SSWX01000022.1"/>
</dbReference>
<dbReference type="Proteomes" id="UP000306236">
    <property type="component" value="Unassembled WGS sequence"/>
</dbReference>
<comment type="subcellular location">
    <subcellularLocation>
        <location evidence="1 3 4">Cell outer membrane</location>
    </subcellularLocation>
</comment>
<keyword evidence="3" id="KW-0472">Membrane</keyword>
<keyword evidence="2 3" id="KW-0732">Signal</keyword>
<dbReference type="InterPro" id="IPR038591">
    <property type="entry name" value="NolW-like_sf"/>
</dbReference>
<gene>
    <name evidence="3" type="primary">sctC</name>
    <name evidence="8" type="ORF">E8K88_14670</name>
</gene>
<keyword evidence="3 4" id="KW-0813">Transport</keyword>
<organism evidence="8 9">
    <name type="scientific">Lampropedia aestuarii</name>
    <dbReference type="NCBI Taxonomy" id="2562762"/>
    <lineage>
        <taxon>Bacteria</taxon>
        <taxon>Pseudomonadati</taxon>
        <taxon>Pseudomonadota</taxon>
        <taxon>Betaproteobacteria</taxon>
        <taxon>Burkholderiales</taxon>
        <taxon>Comamonadaceae</taxon>
        <taxon>Lampropedia</taxon>
    </lineage>
</organism>
<dbReference type="InterPro" id="IPR004846">
    <property type="entry name" value="T2SS/T3SS_dom"/>
</dbReference>
<dbReference type="InterPro" id="IPR005644">
    <property type="entry name" value="NolW-like"/>
</dbReference>
<dbReference type="GO" id="GO:0030254">
    <property type="term" value="P:protein secretion by the type III secretion system"/>
    <property type="evidence" value="ECO:0007669"/>
    <property type="project" value="UniProtKB-UniRule"/>
</dbReference>
<feature type="domain" description="NolW-like" evidence="7">
    <location>
        <begin position="193"/>
        <end position="341"/>
    </location>
</feature>
<dbReference type="Gene3D" id="3.55.50.30">
    <property type="match status" value="1"/>
</dbReference>
<protein>
    <recommendedName>
        <fullName evidence="3">Type 3 secretion system secretin</fullName>
        <shortName evidence="3">T3SS secretin</shortName>
    </recommendedName>
</protein>
<sequence precursor="true">MMFEYPLSASRWLCAAPRPLRQLAASMALGLAAVVAPSWASPPPWTASPYNYYATRPTPLADVLKEFAATFSLTLDLSPQVQGTVNGRMRADSPTDFLNEMAGVYGFQWFTHAGTLFISRAADMGTASVSASGGSIGQLRDALRSLQILDDRFGWGELTDQGIALISGPPAYVSLVQRTVQSLPLVAGGRKITVFRLKYASVQDRTITYRDQTITSRGLAEVLRDLIRGDTSSMSMPNAEGLYRMAEPLRAGVAQTMPVSGGQLPSAAPLVNPLGNFAPAEANEAPLQPAAQLGTGAGNVVVNRQAPSIEADTRLNALIIQDTPDRMPIYEALIKQLDVPTALIEIEALIIDVNTTRLDELGIAWGGRKGGTAAGYGDVSEGSGGLTISAARPGANISTTTAVLDAGNYLVTRIRALEGLGEATIQSRPSILTVDNTGALLDLSETFYIRTTGERVATVTPITVGTTLRVTPRHIEDEQHGQTIQLDVDIEDGQIQSREVDGLPTVRRSNVSTQAVVGENQTLVIGGYNTQNSTHSNERVPLLGSIPLLGSFFSHKVDNREARERLFLIKPRLVTLPAEAGRTTLAAGARAPSMAIPQGREFPHPVEEMQQDAAGNWVPAPRDQPVNGVAPLVNPPGERPALPASVAPASRWARAVSAKPGRREFPATYGDR</sequence>
<comment type="function">
    <text evidence="3">Component of the type III secretion system (T3SS), also called injectisome, which is used to inject bacterial effector proteins into eukaryotic host cells. Forms a ring-shaped multimeric structure with an apparent central pore in the outer membrane.</text>
</comment>
<proteinExistence type="inferred from homology"/>
<keyword evidence="9" id="KW-1185">Reference proteome</keyword>
<feature type="chain" id="PRO_5026396371" description="Type 3 secretion system secretin" evidence="3">
    <location>
        <begin position="41"/>
        <end position="672"/>
    </location>
</feature>
<dbReference type="GO" id="GO:0009279">
    <property type="term" value="C:cell outer membrane"/>
    <property type="evidence" value="ECO:0007669"/>
    <property type="project" value="UniProtKB-SubCell"/>
</dbReference>
<evidence type="ECO:0000256" key="3">
    <source>
        <dbReference type="HAMAP-Rule" id="MF_02219"/>
    </source>
</evidence>
<comment type="caution">
    <text evidence="8">The sequence shown here is derived from an EMBL/GenBank/DDBJ whole genome shotgun (WGS) entry which is preliminary data.</text>
</comment>
<dbReference type="AlphaFoldDB" id="A0A4S5BL09"/>
<dbReference type="GO" id="GO:0015627">
    <property type="term" value="C:type II protein secretion system complex"/>
    <property type="evidence" value="ECO:0007669"/>
    <property type="project" value="TreeGrafter"/>
</dbReference>
<name>A0A4S5BL09_9BURK</name>
<dbReference type="Pfam" id="PF03958">
    <property type="entry name" value="Secretin_N"/>
    <property type="match status" value="1"/>
</dbReference>